<proteinExistence type="predicted"/>
<comment type="caution">
    <text evidence="3">The sequence shown here is derived from an EMBL/GenBank/DDBJ whole genome shotgun (WGS) entry which is preliminary data.</text>
</comment>
<feature type="region of interest" description="Disordered" evidence="1">
    <location>
        <begin position="130"/>
        <end position="184"/>
    </location>
</feature>
<reference evidence="3" key="2">
    <citation type="submission" date="2023-06" db="EMBL/GenBank/DDBJ databases">
        <authorList>
            <consortium name="Lawrence Berkeley National Laboratory"/>
            <person name="Haridas S."/>
            <person name="Hensen N."/>
            <person name="Bonometti L."/>
            <person name="Westerberg I."/>
            <person name="Brannstrom I.O."/>
            <person name="Guillou S."/>
            <person name="Cros-Aarteil S."/>
            <person name="Calhoun S."/>
            <person name="Kuo A."/>
            <person name="Mondo S."/>
            <person name="Pangilinan J."/>
            <person name="Riley R."/>
            <person name="LaButti K."/>
            <person name="Andreopoulos B."/>
            <person name="Lipzen A."/>
            <person name="Chen C."/>
            <person name="Yanf M."/>
            <person name="Daum C."/>
            <person name="Ng V."/>
            <person name="Clum A."/>
            <person name="Steindorff A."/>
            <person name="Ohm R."/>
            <person name="Martin F."/>
            <person name="Silar P."/>
            <person name="Natvig D."/>
            <person name="Lalanne C."/>
            <person name="Gautier V."/>
            <person name="Ament-velasquez S.L."/>
            <person name="Kruys A."/>
            <person name="Hutchinson M.I."/>
            <person name="Powell A.J."/>
            <person name="Barry K."/>
            <person name="Miller A.N."/>
            <person name="Grigoriev I.V."/>
            <person name="Debuchy R."/>
            <person name="Gladieux P."/>
            <person name="Thoren M.H."/>
            <person name="Johannesson H."/>
        </authorList>
    </citation>
    <scope>NUCLEOTIDE SEQUENCE</scope>
    <source>
        <strain evidence="3">CBS 232.78</strain>
    </source>
</reference>
<reference evidence="3" key="1">
    <citation type="journal article" date="2023" name="Mol. Phylogenet. Evol.">
        <title>Genome-scale phylogeny and comparative genomics of the fungal order Sordariales.</title>
        <authorList>
            <person name="Hensen N."/>
            <person name="Bonometti L."/>
            <person name="Westerberg I."/>
            <person name="Brannstrom I.O."/>
            <person name="Guillou S."/>
            <person name="Cros-Aarteil S."/>
            <person name="Calhoun S."/>
            <person name="Haridas S."/>
            <person name="Kuo A."/>
            <person name="Mondo S."/>
            <person name="Pangilinan J."/>
            <person name="Riley R."/>
            <person name="LaButti K."/>
            <person name="Andreopoulos B."/>
            <person name="Lipzen A."/>
            <person name="Chen C."/>
            <person name="Yan M."/>
            <person name="Daum C."/>
            <person name="Ng V."/>
            <person name="Clum A."/>
            <person name="Steindorff A."/>
            <person name="Ohm R.A."/>
            <person name="Martin F."/>
            <person name="Silar P."/>
            <person name="Natvig D.O."/>
            <person name="Lalanne C."/>
            <person name="Gautier V."/>
            <person name="Ament-Velasquez S.L."/>
            <person name="Kruys A."/>
            <person name="Hutchinson M.I."/>
            <person name="Powell A.J."/>
            <person name="Barry K."/>
            <person name="Miller A.N."/>
            <person name="Grigoriev I.V."/>
            <person name="Debuchy R."/>
            <person name="Gladieux P."/>
            <person name="Hiltunen Thoren M."/>
            <person name="Johannesson H."/>
        </authorList>
    </citation>
    <scope>NUCLEOTIDE SEQUENCE</scope>
    <source>
        <strain evidence="3">CBS 232.78</strain>
    </source>
</reference>
<feature type="chain" id="PRO_5042204128" evidence="2">
    <location>
        <begin position="21"/>
        <end position="227"/>
    </location>
</feature>
<dbReference type="Proteomes" id="UP001285441">
    <property type="component" value="Unassembled WGS sequence"/>
</dbReference>
<keyword evidence="2" id="KW-0732">Signal</keyword>
<keyword evidence="4" id="KW-1185">Reference proteome</keyword>
<evidence type="ECO:0000313" key="4">
    <source>
        <dbReference type="Proteomes" id="UP001285441"/>
    </source>
</evidence>
<dbReference type="EMBL" id="JAULSW010000004">
    <property type="protein sequence ID" value="KAK3385242.1"/>
    <property type="molecule type" value="Genomic_DNA"/>
</dbReference>
<dbReference type="AlphaFoldDB" id="A0AAE0NPC4"/>
<evidence type="ECO:0000256" key="1">
    <source>
        <dbReference type="SAM" id="MobiDB-lite"/>
    </source>
</evidence>
<feature type="signal peptide" evidence="2">
    <location>
        <begin position="1"/>
        <end position="20"/>
    </location>
</feature>
<sequence>MKFTTAFGLGVACLASSALANITIHKGENGAFSVVSTPNSKEEAHALRHKKKKRTGCHNNGGCHEDNCFRAMLGRTSIASEYCATFTTAPQTATTDLGSFETFCASDPKRISSACSCLVKATQTSSSSLTIESSSVVSSTTESSTAESSTTESSTTESSTTVSTVKSSTTSTSSTSSVEPTPTTIPCNPPGGHCTIDNFITACCKNPDGSVGCYFPGGDPYDGTCFL</sequence>
<evidence type="ECO:0000256" key="2">
    <source>
        <dbReference type="SAM" id="SignalP"/>
    </source>
</evidence>
<name>A0AAE0NPC4_9PEZI</name>
<evidence type="ECO:0000313" key="3">
    <source>
        <dbReference type="EMBL" id="KAK3385242.1"/>
    </source>
</evidence>
<protein>
    <submittedName>
        <fullName evidence="3">Uncharacterized protein</fullName>
    </submittedName>
</protein>
<gene>
    <name evidence="3" type="ORF">B0H63DRAFT_510115</name>
</gene>
<organism evidence="3 4">
    <name type="scientific">Podospora didyma</name>
    <dbReference type="NCBI Taxonomy" id="330526"/>
    <lineage>
        <taxon>Eukaryota</taxon>
        <taxon>Fungi</taxon>
        <taxon>Dikarya</taxon>
        <taxon>Ascomycota</taxon>
        <taxon>Pezizomycotina</taxon>
        <taxon>Sordariomycetes</taxon>
        <taxon>Sordariomycetidae</taxon>
        <taxon>Sordariales</taxon>
        <taxon>Podosporaceae</taxon>
        <taxon>Podospora</taxon>
    </lineage>
</organism>
<accession>A0AAE0NPC4</accession>